<evidence type="ECO:0000256" key="4">
    <source>
        <dbReference type="ARBA" id="ARBA00044877"/>
    </source>
</evidence>
<evidence type="ECO:0000256" key="3">
    <source>
        <dbReference type="ARBA" id="ARBA00023239"/>
    </source>
</evidence>
<dbReference type="InterPro" id="IPR036648">
    <property type="entry name" value="CN_Hdrase_a/SCN_Hdrase_g_sf"/>
</dbReference>
<evidence type="ECO:0000259" key="7">
    <source>
        <dbReference type="Pfam" id="PF21006"/>
    </source>
</evidence>
<feature type="domain" description="Nitrile hydratase alpha/Thiocyanate hydrolase gamma" evidence="6">
    <location>
        <begin position="309"/>
        <end position="497"/>
    </location>
</feature>
<dbReference type="Gene3D" id="2.30.30.50">
    <property type="match status" value="1"/>
</dbReference>
<proteinExistence type="predicted"/>
<dbReference type="Pfam" id="PF02979">
    <property type="entry name" value="NHase_alpha"/>
    <property type="match status" value="1"/>
</dbReference>
<evidence type="ECO:0000313" key="8">
    <source>
        <dbReference type="EMBL" id="KAL1507620.1"/>
    </source>
</evidence>
<dbReference type="GO" id="GO:0046914">
    <property type="term" value="F:transition metal ion binding"/>
    <property type="evidence" value="ECO:0007669"/>
    <property type="project" value="InterPro"/>
</dbReference>
<gene>
    <name evidence="8" type="ORF">AB1Y20_007239</name>
</gene>
<comment type="caution">
    <text evidence="8">The sequence shown here is derived from an EMBL/GenBank/DDBJ whole genome shotgun (WGS) entry which is preliminary data.</text>
</comment>
<keyword evidence="2" id="KW-0479">Metal-binding</keyword>
<dbReference type="SUPFAM" id="SSF56209">
    <property type="entry name" value="Nitrile hydratase alpha chain"/>
    <property type="match status" value="1"/>
</dbReference>
<name>A0AB34IY17_PRYPA</name>
<protein>
    <recommendedName>
        <fullName evidence="1">nitrile hydratase</fullName>
        <ecNumber evidence="1">4.2.1.84</ecNumber>
    </recommendedName>
</protein>
<dbReference type="GO" id="GO:0018822">
    <property type="term" value="F:nitrile hydratase activity"/>
    <property type="evidence" value="ECO:0007669"/>
    <property type="project" value="UniProtKB-EC"/>
</dbReference>
<dbReference type="EMBL" id="JBGBPQ010000017">
    <property type="protein sequence ID" value="KAL1507620.1"/>
    <property type="molecule type" value="Genomic_DNA"/>
</dbReference>
<dbReference type="InterPro" id="IPR042262">
    <property type="entry name" value="CN_hydtase_beta_C"/>
</dbReference>
<evidence type="ECO:0000256" key="1">
    <source>
        <dbReference type="ARBA" id="ARBA00013079"/>
    </source>
</evidence>
<dbReference type="Pfam" id="PF21006">
    <property type="entry name" value="NHase_beta_N"/>
    <property type="match status" value="1"/>
</dbReference>
<reference evidence="8 9" key="1">
    <citation type="journal article" date="2024" name="Science">
        <title>Giant polyketide synthase enzymes in the biosynthesis of giant marine polyether toxins.</title>
        <authorList>
            <person name="Fallon T.R."/>
            <person name="Shende V.V."/>
            <person name="Wierzbicki I.H."/>
            <person name="Pendleton A.L."/>
            <person name="Watervoot N.F."/>
            <person name="Auber R.P."/>
            <person name="Gonzalez D.J."/>
            <person name="Wisecaver J.H."/>
            <person name="Moore B.S."/>
        </authorList>
    </citation>
    <scope>NUCLEOTIDE SEQUENCE [LARGE SCALE GENOMIC DNA]</scope>
    <source>
        <strain evidence="8 9">12B1</strain>
    </source>
</reference>
<organism evidence="8 9">
    <name type="scientific">Prymnesium parvum</name>
    <name type="common">Toxic golden alga</name>
    <dbReference type="NCBI Taxonomy" id="97485"/>
    <lineage>
        <taxon>Eukaryota</taxon>
        <taxon>Haptista</taxon>
        <taxon>Haptophyta</taxon>
        <taxon>Prymnesiophyceae</taxon>
        <taxon>Prymnesiales</taxon>
        <taxon>Prymnesiaceae</taxon>
        <taxon>Prymnesium</taxon>
    </lineage>
</organism>
<feature type="domain" description="Nitrile hydratase beta subunit-like N-terminal" evidence="7">
    <location>
        <begin position="53"/>
        <end position="148"/>
    </location>
</feature>
<comment type="catalytic activity">
    <reaction evidence="4">
        <text>an aliphatic primary amide = an aliphatic nitrile + H2O</text>
        <dbReference type="Rhea" id="RHEA:12673"/>
        <dbReference type="ChEBI" id="CHEBI:15377"/>
        <dbReference type="ChEBI" id="CHEBI:65285"/>
        <dbReference type="ChEBI" id="CHEBI:80291"/>
        <dbReference type="EC" id="4.2.1.84"/>
    </reaction>
</comment>
<dbReference type="Pfam" id="PF02211">
    <property type="entry name" value="NHase_beta_C"/>
    <property type="match status" value="1"/>
</dbReference>
<feature type="domain" description="Nitrile hydratase beta subunit" evidence="5">
    <location>
        <begin position="151"/>
        <end position="251"/>
    </location>
</feature>
<sequence length="505" mass="54099">MMMAAIRCGEIARRGATRSALCWAARSLPARLGSTAGARPLPVDDGAGQWRLQGPHDVGGAAALLDGRIDTSPGAPPAFWERRAHALLVHLVGSGRLKVDELRRGIEQLDEKRYASWGYYDKWAASMATVMLERGLLTEDELDDALGRSKPAATAEFSAGDAVRVLPDAPGVSQWRRPHLRVPGYLFGAVGVVERFVGVFDDPEFLAFRGSGVPQPLYRVRFSQAALGWRDEGAAKPSAVEAEVYASWLEPASHAQLAAANAGEEAARPVRAGAAACAHGHGGHDHGSRYEVEARDVAAASPEAPGERLTEALVAALSKNGTIDLEALRTAVCKVDELAAPDYASGPAALGPRLVAKAWVDPSFRDALLRDAQQALAAHLHVDATNATAPTKLIVVPNTAETHNLVVCTLCSCYPLSILGLSPAWYKDIRYRARAVRTPRSLLAEFGTVIPEETTICVHDSTADCRYIVLPQRPYGTEGWSEKDLAELVTRDSMIGVHVPSITPQ</sequence>
<dbReference type="Gene3D" id="1.10.472.20">
    <property type="entry name" value="Nitrile hydratase, beta subunit"/>
    <property type="match status" value="1"/>
</dbReference>
<dbReference type="InterPro" id="IPR008990">
    <property type="entry name" value="Elect_transpt_acc-like_dom_sf"/>
</dbReference>
<accession>A0AB34IY17</accession>
<keyword evidence="3" id="KW-0456">Lyase</keyword>
<evidence type="ECO:0000259" key="5">
    <source>
        <dbReference type="Pfam" id="PF02211"/>
    </source>
</evidence>
<evidence type="ECO:0000256" key="2">
    <source>
        <dbReference type="ARBA" id="ARBA00022723"/>
    </source>
</evidence>
<dbReference type="Proteomes" id="UP001515480">
    <property type="component" value="Unassembled WGS sequence"/>
</dbReference>
<dbReference type="InterPro" id="IPR004232">
    <property type="entry name" value="CN_Hdrtase_a/SCN_Hdrlase_g"/>
</dbReference>
<keyword evidence="9" id="KW-1185">Reference proteome</keyword>
<dbReference type="InterPro" id="IPR049054">
    <property type="entry name" value="CN_hydtase_beta-like_N"/>
</dbReference>
<evidence type="ECO:0000313" key="9">
    <source>
        <dbReference type="Proteomes" id="UP001515480"/>
    </source>
</evidence>
<dbReference type="EC" id="4.2.1.84" evidence="1"/>
<dbReference type="SUPFAM" id="SSF50090">
    <property type="entry name" value="Electron transport accessory proteins"/>
    <property type="match status" value="1"/>
</dbReference>
<dbReference type="AlphaFoldDB" id="A0AB34IY17"/>
<dbReference type="InterPro" id="IPR024690">
    <property type="entry name" value="CN_hydtase_beta_dom_C"/>
</dbReference>
<evidence type="ECO:0000259" key="6">
    <source>
        <dbReference type="Pfam" id="PF02979"/>
    </source>
</evidence>
<dbReference type="Gene3D" id="3.90.330.10">
    <property type="entry name" value="Nitrile hydratase alpha /Thiocyanate hydrolase gamma"/>
    <property type="match status" value="1"/>
</dbReference>